<sequence length="262" mass="26621">MDLGLKGRWALVCAASKGLGRGCAEALVGEGVNVVITARGEADLLATAAALKALNPDVEVKAVNGDIATPQGRADALAACPQVDILINNAGGPPPGDFRDWGREQWLAALEANMLTPIELIKATVDGMAARGFGRVVNITSGAVKAPIDMLGLSNGARSGLTGFVAGVARQPRLAGANVTINNLLPGAFDTDRLQSGFKAGAAKAGIGADELAARRRAAIPAQRFGTAAEFGAICAMLCSTHAGYLTGQNILLDGGSYPGTF</sequence>
<evidence type="ECO:0000256" key="1">
    <source>
        <dbReference type="ARBA" id="ARBA00006484"/>
    </source>
</evidence>
<organism evidence="2 3">
    <name type="scientific">Pelomonas lactea</name>
    <dbReference type="NCBI Taxonomy" id="3299030"/>
    <lineage>
        <taxon>Bacteria</taxon>
        <taxon>Pseudomonadati</taxon>
        <taxon>Pseudomonadota</taxon>
        <taxon>Betaproteobacteria</taxon>
        <taxon>Burkholderiales</taxon>
        <taxon>Sphaerotilaceae</taxon>
        <taxon>Roseateles</taxon>
    </lineage>
</organism>
<keyword evidence="3" id="KW-1185">Reference proteome</keyword>
<dbReference type="InterPro" id="IPR036291">
    <property type="entry name" value="NAD(P)-bd_dom_sf"/>
</dbReference>
<dbReference type="Gene3D" id="3.40.50.720">
    <property type="entry name" value="NAD(P)-binding Rossmann-like Domain"/>
    <property type="match status" value="1"/>
</dbReference>
<dbReference type="RefSeq" id="WP_394513043.1">
    <property type="nucleotide sequence ID" value="NZ_JBIGHX010000008.1"/>
</dbReference>
<comment type="caution">
    <text evidence="2">The sequence shown here is derived from an EMBL/GenBank/DDBJ whole genome shotgun (WGS) entry which is preliminary data.</text>
</comment>
<comment type="similarity">
    <text evidence="1">Belongs to the short-chain dehydrogenases/reductases (SDR) family.</text>
</comment>
<protein>
    <submittedName>
        <fullName evidence="2">SDR family oxidoreductase</fullName>
    </submittedName>
</protein>
<dbReference type="PRINTS" id="PR00081">
    <property type="entry name" value="GDHRDH"/>
</dbReference>
<dbReference type="EMBL" id="JBIGHX010000008">
    <property type="protein sequence ID" value="MFG6463841.1"/>
    <property type="molecule type" value="Genomic_DNA"/>
</dbReference>
<dbReference type="Pfam" id="PF13561">
    <property type="entry name" value="adh_short_C2"/>
    <property type="match status" value="1"/>
</dbReference>
<accession>A0ABW7GPS5</accession>
<dbReference type="PANTHER" id="PTHR42879:SF6">
    <property type="entry name" value="NADPH-DEPENDENT REDUCTASE BACG"/>
    <property type="match status" value="1"/>
</dbReference>
<dbReference type="SUPFAM" id="SSF51735">
    <property type="entry name" value="NAD(P)-binding Rossmann-fold domains"/>
    <property type="match status" value="1"/>
</dbReference>
<dbReference type="InterPro" id="IPR002347">
    <property type="entry name" value="SDR_fam"/>
</dbReference>
<proteinExistence type="inferred from homology"/>
<evidence type="ECO:0000313" key="2">
    <source>
        <dbReference type="EMBL" id="MFG6463841.1"/>
    </source>
</evidence>
<name>A0ABW7GPS5_9BURK</name>
<dbReference type="PANTHER" id="PTHR42879">
    <property type="entry name" value="3-OXOACYL-(ACYL-CARRIER-PROTEIN) REDUCTASE"/>
    <property type="match status" value="1"/>
</dbReference>
<evidence type="ECO:0000313" key="3">
    <source>
        <dbReference type="Proteomes" id="UP001606302"/>
    </source>
</evidence>
<reference evidence="2 3" key="1">
    <citation type="submission" date="2024-08" db="EMBL/GenBank/DDBJ databases">
        <authorList>
            <person name="Lu H."/>
        </authorList>
    </citation>
    <scope>NUCLEOTIDE SEQUENCE [LARGE SCALE GENOMIC DNA]</scope>
    <source>
        <strain evidence="2 3">DXS20W</strain>
    </source>
</reference>
<dbReference type="Proteomes" id="UP001606302">
    <property type="component" value="Unassembled WGS sequence"/>
</dbReference>
<gene>
    <name evidence="2" type="ORF">ACG04Q_19860</name>
</gene>
<dbReference type="InterPro" id="IPR050259">
    <property type="entry name" value="SDR"/>
</dbReference>